<reference evidence="1" key="1">
    <citation type="journal article" date="2015" name="Nature">
        <title>Complex archaea that bridge the gap between prokaryotes and eukaryotes.</title>
        <authorList>
            <person name="Spang A."/>
            <person name="Saw J.H."/>
            <person name="Jorgensen S.L."/>
            <person name="Zaremba-Niedzwiedzka K."/>
            <person name="Martijn J."/>
            <person name="Lind A.E."/>
            <person name="van Eijk R."/>
            <person name="Schleper C."/>
            <person name="Guy L."/>
            <person name="Ettema T.J."/>
        </authorList>
    </citation>
    <scope>NUCLEOTIDE SEQUENCE</scope>
</reference>
<evidence type="ECO:0000313" key="1">
    <source>
        <dbReference type="EMBL" id="KKM23036.1"/>
    </source>
</evidence>
<name>A0A0F9I617_9ZZZZ</name>
<comment type="caution">
    <text evidence="1">The sequence shown here is derived from an EMBL/GenBank/DDBJ whole genome shotgun (WGS) entry which is preliminary data.</text>
</comment>
<sequence>MALDKSKYFFSFYRNTEIQLYNYIKKNSDKEIFMGFIGKISGKNKKIHYDIRELVPFPNLSKNPKYLATPPDHWLSIIEEKKQLLSNNLKFLGIIHSHPGSSSKKSKLDEKFGIQLQQQYGPILMIIIGYRSTLRCYLIDGHEIKLILGDIKVFQLKKQ</sequence>
<organism evidence="1">
    <name type="scientific">marine sediment metagenome</name>
    <dbReference type="NCBI Taxonomy" id="412755"/>
    <lineage>
        <taxon>unclassified sequences</taxon>
        <taxon>metagenomes</taxon>
        <taxon>ecological metagenomes</taxon>
    </lineage>
</organism>
<dbReference type="Gene3D" id="3.40.140.10">
    <property type="entry name" value="Cytidine Deaminase, domain 2"/>
    <property type="match status" value="1"/>
</dbReference>
<proteinExistence type="predicted"/>
<dbReference type="AlphaFoldDB" id="A0A0F9I617"/>
<protein>
    <recommendedName>
        <fullName evidence="2">JAB domain-containing protein</fullName>
    </recommendedName>
</protein>
<accession>A0A0F9I617</accession>
<evidence type="ECO:0008006" key="2">
    <source>
        <dbReference type="Google" id="ProtNLM"/>
    </source>
</evidence>
<dbReference type="EMBL" id="LAZR01013209">
    <property type="protein sequence ID" value="KKM23036.1"/>
    <property type="molecule type" value="Genomic_DNA"/>
</dbReference>
<gene>
    <name evidence="1" type="ORF">LCGC14_1619280</name>
</gene>
<dbReference type="SUPFAM" id="SSF102712">
    <property type="entry name" value="JAB1/MPN domain"/>
    <property type="match status" value="1"/>
</dbReference>